<dbReference type="CDD" id="cd18622">
    <property type="entry name" value="GH32_Inu-like"/>
    <property type="match status" value="1"/>
</dbReference>
<dbReference type="SUPFAM" id="SSF49899">
    <property type="entry name" value="Concanavalin A-like lectins/glucanases"/>
    <property type="match status" value="1"/>
</dbReference>
<comment type="caution">
    <text evidence="8">The sequence shown here is derived from an EMBL/GenBank/DDBJ whole genome shotgun (WGS) entry which is preliminary data.</text>
</comment>
<dbReference type="AlphaFoldDB" id="A0A9D7XNC8"/>
<keyword evidence="3 4" id="KW-0326">Glycosidase</keyword>
<dbReference type="GO" id="GO:0004575">
    <property type="term" value="F:sucrose alpha-glucosidase activity"/>
    <property type="evidence" value="ECO:0007669"/>
    <property type="project" value="TreeGrafter"/>
</dbReference>
<dbReference type="PROSITE" id="PS00609">
    <property type="entry name" value="GLYCOSYL_HYDROL_F32"/>
    <property type="match status" value="1"/>
</dbReference>
<dbReference type="Gene3D" id="2.60.120.560">
    <property type="entry name" value="Exo-inulinase, domain 1"/>
    <property type="match status" value="1"/>
</dbReference>
<evidence type="ECO:0000259" key="6">
    <source>
        <dbReference type="Pfam" id="PF00251"/>
    </source>
</evidence>
<dbReference type="InterPro" id="IPR013148">
    <property type="entry name" value="Glyco_hydro_32_N"/>
</dbReference>
<dbReference type="InterPro" id="IPR001362">
    <property type="entry name" value="Glyco_hydro_32"/>
</dbReference>
<dbReference type="Pfam" id="PF00251">
    <property type="entry name" value="Glyco_hydro_32N"/>
    <property type="match status" value="1"/>
</dbReference>
<dbReference type="PANTHER" id="PTHR42800">
    <property type="entry name" value="EXOINULINASE INUD (AFU_ORTHOLOGUE AFUA_5G00480)"/>
    <property type="match status" value="1"/>
</dbReference>
<evidence type="ECO:0000256" key="3">
    <source>
        <dbReference type="ARBA" id="ARBA00023295"/>
    </source>
</evidence>
<comment type="similarity">
    <text evidence="1 4">Belongs to the glycosyl hydrolase 32 family.</text>
</comment>
<feature type="domain" description="Glycosyl hydrolase family 32 C-terminal" evidence="7">
    <location>
        <begin position="378"/>
        <end position="493"/>
    </location>
</feature>
<protein>
    <submittedName>
        <fullName evidence="8">Glycoside hydrolase family 32 protein</fullName>
    </submittedName>
</protein>
<dbReference type="EMBL" id="JADKGY010000001">
    <property type="protein sequence ID" value="MBK9980876.1"/>
    <property type="molecule type" value="Genomic_DNA"/>
</dbReference>
<gene>
    <name evidence="8" type="ORF">IPP15_00385</name>
</gene>
<feature type="chain" id="PRO_5039513687" evidence="5">
    <location>
        <begin position="20"/>
        <end position="500"/>
    </location>
</feature>
<dbReference type="GO" id="GO:0005987">
    <property type="term" value="P:sucrose catabolic process"/>
    <property type="evidence" value="ECO:0007669"/>
    <property type="project" value="TreeGrafter"/>
</dbReference>
<organism evidence="8 9">
    <name type="scientific">Candidatus Opimibacter skivensis</name>
    <dbReference type="NCBI Taxonomy" id="2982028"/>
    <lineage>
        <taxon>Bacteria</taxon>
        <taxon>Pseudomonadati</taxon>
        <taxon>Bacteroidota</taxon>
        <taxon>Saprospiria</taxon>
        <taxon>Saprospirales</taxon>
        <taxon>Saprospiraceae</taxon>
        <taxon>Candidatus Opimibacter</taxon>
    </lineage>
</organism>
<dbReference type="InterPro" id="IPR018053">
    <property type="entry name" value="Glyco_hydro_32_AS"/>
</dbReference>
<proteinExistence type="inferred from homology"/>
<evidence type="ECO:0000256" key="1">
    <source>
        <dbReference type="ARBA" id="ARBA00009902"/>
    </source>
</evidence>
<sequence>MKNLLLAFACFIICSLVSAQTGTEQNNEPYRPKFHFTPKAHWMNDPNGLVFHNGVYHMFYQYYPEGRVWGPMHWGHATSKDLINWEEQKIALSPDSLGYIFSGSAVFDEFNTCGLGKNHKAPLVAIFTQHNNEGEKAGLNNFQNQCMAYSNDEGKTWTKYARNPVLKNPGIKDFRDPKVLWYPLGKKWVMALATGDHVTFYSSRDLKNWSKESEFGQSNGAHGGVWECPDLFPIDYNGKQVWVLLVSFNPGAPNGGSTTQYFIGDFDGKEFKPSDTETRIMDYGPDHYAGVTFSNTGHRRILIGWMSNWQYAQVVPTDPWRSAMTIPRELDLKDVDGKLYLTSNPIAELSGRMKEPKQIGSVNVKKEYDLSPKIDFRSATFSLQLADAEAKDFSIVLDNEVGDEMVIGYDKKSNQYYIDRSKSGKIDFETGFGKRSFAPRLASGLINLTLIADMASVELFADGGLTEMTGIFFPRQPVTKIWLKSTDGVKIKDVVYRRME</sequence>
<keyword evidence="5" id="KW-0732">Signal</keyword>
<evidence type="ECO:0000313" key="9">
    <source>
        <dbReference type="Proteomes" id="UP000808337"/>
    </source>
</evidence>
<reference evidence="8 9" key="1">
    <citation type="submission" date="2020-10" db="EMBL/GenBank/DDBJ databases">
        <title>Connecting structure to function with the recovery of over 1000 high-quality activated sludge metagenome-assembled genomes encoding full-length rRNA genes using long-read sequencing.</title>
        <authorList>
            <person name="Singleton C.M."/>
            <person name="Petriglieri F."/>
            <person name="Kristensen J.M."/>
            <person name="Kirkegaard R.H."/>
            <person name="Michaelsen T.Y."/>
            <person name="Andersen M.H."/>
            <person name="Karst S.M."/>
            <person name="Dueholm M.S."/>
            <person name="Nielsen P.H."/>
            <person name="Albertsen M."/>
        </authorList>
    </citation>
    <scope>NUCLEOTIDE SEQUENCE [LARGE SCALE GENOMIC DNA]</scope>
    <source>
        <strain evidence="8">Ribe_18-Q3-R11-54_MAXAC.273</strain>
    </source>
</reference>
<dbReference type="InterPro" id="IPR013189">
    <property type="entry name" value="Glyco_hydro_32_C"/>
</dbReference>
<evidence type="ECO:0000259" key="7">
    <source>
        <dbReference type="Pfam" id="PF08244"/>
    </source>
</evidence>
<name>A0A9D7XNC8_9BACT</name>
<keyword evidence="2 4" id="KW-0378">Hydrolase</keyword>
<evidence type="ECO:0000256" key="2">
    <source>
        <dbReference type="ARBA" id="ARBA00022801"/>
    </source>
</evidence>
<dbReference type="Proteomes" id="UP000808337">
    <property type="component" value="Unassembled WGS sequence"/>
</dbReference>
<dbReference type="Gene3D" id="2.115.10.20">
    <property type="entry name" value="Glycosyl hydrolase domain, family 43"/>
    <property type="match status" value="1"/>
</dbReference>
<dbReference type="Pfam" id="PF08244">
    <property type="entry name" value="Glyco_hydro_32C"/>
    <property type="match status" value="1"/>
</dbReference>
<evidence type="ECO:0000256" key="4">
    <source>
        <dbReference type="RuleBase" id="RU362110"/>
    </source>
</evidence>
<dbReference type="InterPro" id="IPR023296">
    <property type="entry name" value="Glyco_hydro_beta-prop_sf"/>
</dbReference>
<dbReference type="PANTHER" id="PTHR42800:SF1">
    <property type="entry name" value="EXOINULINASE INUD (AFU_ORTHOLOGUE AFUA_5G00480)"/>
    <property type="match status" value="1"/>
</dbReference>
<dbReference type="SUPFAM" id="SSF75005">
    <property type="entry name" value="Arabinanase/levansucrase/invertase"/>
    <property type="match status" value="1"/>
</dbReference>
<feature type="domain" description="Glycosyl hydrolase family 32 N-terminal" evidence="6">
    <location>
        <begin position="35"/>
        <end position="341"/>
    </location>
</feature>
<dbReference type="InterPro" id="IPR013320">
    <property type="entry name" value="ConA-like_dom_sf"/>
</dbReference>
<accession>A0A9D7XNC8</accession>
<evidence type="ECO:0000256" key="5">
    <source>
        <dbReference type="SAM" id="SignalP"/>
    </source>
</evidence>
<dbReference type="SMART" id="SM00640">
    <property type="entry name" value="Glyco_32"/>
    <property type="match status" value="1"/>
</dbReference>
<dbReference type="GO" id="GO:0005737">
    <property type="term" value="C:cytoplasm"/>
    <property type="evidence" value="ECO:0007669"/>
    <property type="project" value="TreeGrafter"/>
</dbReference>
<feature type="signal peptide" evidence="5">
    <location>
        <begin position="1"/>
        <end position="19"/>
    </location>
</feature>
<evidence type="ECO:0000313" key="8">
    <source>
        <dbReference type="EMBL" id="MBK9980876.1"/>
    </source>
</evidence>